<evidence type="ECO:0000313" key="1">
    <source>
        <dbReference type="EMBL" id="KAJ2973103.1"/>
    </source>
</evidence>
<protein>
    <submittedName>
        <fullName evidence="1">Uncharacterized protein</fullName>
    </submittedName>
</protein>
<comment type="caution">
    <text evidence="1">The sequence shown here is derived from an EMBL/GenBank/DDBJ whole genome shotgun (WGS) entry which is preliminary data.</text>
</comment>
<organism evidence="1 2">
    <name type="scientific">Zarea fungicola</name>
    <dbReference type="NCBI Taxonomy" id="93591"/>
    <lineage>
        <taxon>Eukaryota</taxon>
        <taxon>Fungi</taxon>
        <taxon>Dikarya</taxon>
        <taxon>Ascomycota</taxon>
        <taxon>Pezizomycotina</taxon>
        <taxon>Sordariomycetes</taxon>
        <taxon>Hypocreomycetidae</taxon>
        <taxon>Hypocreales</taxon>
        <taxon>Cordycipitaceae</taxon>
        <taxon>Zarea</taxon>
    </lineage>
</organism>
<accession>A0ACC1N2U8</accession>
<evidence type="ECO:0000313" key="2">
    <source>
        <dbReference type="Proteomes" id="UP001143910"/>
    </source>
</evidence>
<dbReference type="Proteomes" id="UP001143910">
    <property type="component" value="Unassembled WGS sequence"/>
</dbReference>
<name>A0ACC1N2U8_9HYPO</name>
<dbReference type="EMBL" id="JANJQO010001027">
    <property type="protein sequence ID" value="KAJ2973103.1"/>
    <property type="molecule type" value="Genomic_DNA"/>
</dbReference>
<gene>
    <name evidence="1" type="ORF">NQ176_g6794</name>
</gene>
<proteinExistence type="predicted"/>
<reference evidence="1" key="1">
    <citation type="submission" date="2022-08" db="EMBL/GenBank/DDBJ databases">
        <title>Genome Sequence of Lecanicillium fungicola.</title>
        <authorList>
            <person name="Buettner E."/>
        </authorList>
    </citation>
    <scope>NUCLEOTIDE SEQUENCE</scope>
    <source>
        <strain evidence="1">Babe33</strain>
    </source>
</reference>
<keyword evidence="2" id="KW-1185">Reference proteome</keyword>
<sequence>MPLSRKTSPQAQQLIQKAFKELEQAVAVPHAIQFHNTSIEDVRKACETLENELGARGLLRNMRRLEPLLKGLDCYSKAVDTLCQGTPFLPWIWAPIVVILKIGSDSISAFEALIKAYSRIGQSLARFESLRIAFHNDHGFQEIVAIFYRDIAEFHKCAYKFVTVNGWRRFFATTWGRFERNFNAILDSMDRHGELIDKEANARSIVNAQALLRQFEAERKDKLESIAAEQKVETGRNYQAIIARLQVNEADQLAIWDTLIGALHGGSEGTCSWLLKQEHVASWLSYDEKSHSLWLQGAAGTSKSVLAAHLARFRSLNNHIVIRHFCNDLYDSSTKYEQILKSILRQLLEVSDDATAYAYNLLVIERKSLAISTIEIIVQELIAIVSGSLQERRMIWIIIDGVDACDDAALLRCVSLMDSIIAKRGDSHTLSCKVMFTSRHDPPSKGVRKRSVVSLSQESKEIRKSIRFYTAQRLRLSPISDRLSQLGLAADEAVALGDEIATKADGMFLYAKLIIDYLSKQLFRTSQELKAAIQELPPELKGFYRKIVSNITSHLSPASIASVTCVLQWIGYADVPLQKLEILSAVSFTQGGSGVDRLVPSFFLQDCSALMEEKRNKTIGFIHATVKDFLSEPNSPIPISLKSAQRDKAMATVACLTSAATKLPTEEGSFLIVKGVYTFLNYASKQWAEQVLVHAESCSRGGCRDAEFENALKCLAGSLDRICISAGIVPPTEEKVDPRLEHLNNLCGIQTHINMALLFQSQSPTHLRSQATTDSIASESTQFFDAVSVLLQRYRGAYLEGSGDDGATRSDKMPMPLQSGSPGTHLERQGHLSTSPSFIPGSPPPFRMEEDTLSNLLPFHSDAISESHNAQQQRTPTPGGHTPVTGAVVNPPGIEIPSIWGIKKPHIFLVDADASSAIIGFNFLKSMGCDVEHAPDAVEAYNRMSAVGRDYFDLIFMDIIMPKPDDVSAIMYIRPQCPSTPIIAMTPEGVNGYFECSMNGVLTRPFTKEEMSDCLKIHLPHLLKNPPRKPIDQAQDEGAEFGGLPPFRAIFGSETAESASNTQADMVRQSDANHAKNIANNFKENIDPIDSTKSRSMDDVLNDFDYDSIFYDDDNA</sequence>